<reference evidence="1" key="1">
    <citation type="submission" date="2018-01" db="EMBL/GenBank/DDBJ databases">
        <title>An insight into the sialome of Amazonian anophelines.</title>
        <authorList>
            <person name="Ribeiro J.M."/>
            <person name="Scarpassa V."/>
            <person name="Calvo E."/>
        </authorList>
    </citation>
    <scope>NUCLEOTIDE SEQUENCE</scope>
    <source>
        <tissue evidence="1">Salivary glands</tissue>
    </source>
</reference>
<sequence length="68" mass="8048">MVLCRSQQSHRQPVPVRLGLLLWMATGLVPRGSFSFVNHHHRRLLHPHPRHHQDTDRTVRAMLMVVLW</sequence>
<organism evidence="1">
    <name type="scientific">Anopheles triannulatus</name>
    <dbReference type="NCBI Taxonomy" id="58253"/>
    <lineage>
        <taxon>Eukaryota</taxon>
        <taxon>Metazoa</taxon>
        <taxon>Ecdysozoa</taxon>
        <taxon>Arthropoda</taxon>
        <taxon>Hexapoda</taxon>
        <taxon>Insecta</taxon>
        <taxon>Pterygota</taxon>
        <taxon>Neoptera</taxon>
        <taxon>Endopterygota</taxon>
        <taxon>Diptera</taxon>
        <taxon>Nematocera</taxon>
        <taxon>Culicoidea</taxon>
        <taxon>Culicidae</taxon>
        <taxon>Anophelinae</taxon>
        <taxon>Anopheles</taxon>
    </lineage>
</organism>
<name>A0A2M4B5M5_9DIPT</name>
<dbReference type="AlphaFoldDB" id="A0A2M4B5M5"/>
<proteinExistence type="predicted"/>
<evidence type="ECO:0000313" key="1">
    <source>
        <dbReference type="EMBL" id="MBW48317.1"/>
    </source>
</evidence>
<accession>A0A2M4B5M5</accession>
<protein>
    <submittedName>
        <fullName evidence="1">Putative secreted protein</fullName>
    </submittedName>
</protein>
<dbReference type="EMBL" id="GGFK01014996">
    <property type="protein sequence ID" value="MBW48317.1"/>
    <property type="molecule type" value="Transcribed_RNA"/>
</dbReference>